<organism evidence="3 4">
    <name type="scientific">Orbilia brochopaga</name>
    <dbReference type="NCBI Taxonomy" id="3140254"/>
    <lineage>
        <taxon>Eukaryota</taxon>
        <taxon>Fungi</taxon>
        <taxon>Dikarya</taxon>
        <taxon>Ascomycota</taxon>
        <taxon>Pezizomycotina</taxon>
        <taxon>Orbiliomycetes</taxon>
        <taxon>Orbiliales</taxon>
        <taxon>Orbiliaceae</taxon>
        <taxon>Orbilia</taxon>
    </lineage>
</organism>
<evidence type="ECO:0000313" key="4">
    <source>
        <dbReference type="Proteomes" id="UP001375240"/>
    </source>
</evidence>
<evidence type="ECO:0000256" key="1">
    <source>
        <dbReference type="SAM" id="Coils"/>
    </source>
</evidence>
<reference evidence="3 4" key="1">
    <citation type="submission" date="2019-10" db="EMBL/GenBank/DDBJ databases">
        <authorList>
            <person name="Palmer J.M."/>
        </authorList>
    </citation>
    <scope>NUCLEOTIDE SEQUENCE [LARGE SCALE GENOMIC DNA]</scope>
    <source>
        <strain evidence="3 4">TWF696</strain>
    </source>
</reference>
<proteinExistence type="predicted"/>
<keyword evidence="4" id="KW-1185">Reference proteome</keyword>
<feature type="region of interest" description="Disordered" evidence="2">
    <location>
        <begin position="1"/>
        <end position="40"/>
    </location>
</feature>
<name>A0AAV9V7Y1_9PEZI</name>
<dbReference type="Proteomes" id="UP001375240">
    <property type="component" value="Unassembled WGS sequence"/>
</dbReference>
<dbReference type="EMBL" id="JAVHNQ010000003">
    <property type="protein sequence ID" value="KAK6353641.1"/>
    <property type="molecule type" value="Genomic_DNA"/>
</dbReference>
<feature type="coiled-coil region" evidence="1">
    <location>
        <begin position="167"/>
        <end position="201"/>
    </location>
</feature>
<dbReference type="AlphaFoldDB" id="A0AAV9V7Y1"/>
<accession>A0AAV9V7Y1</accession>
<sequence>MSGHKKRLSVSGLVPPQQPSTPVGSDRCPSPADQVISDAPNGDVTATIEHEGLIKCLQGVRNCVSKLEKFDSESKDGCEDAAQQAAKILLELVNETNQVQNLIAKSLCDYSKFTDSPVFLKKERLEEFITRYNCILSILLEMPSHIRFGLKTNLLSHLPAAQGQWYRKDLERKLAKCDDIRAEIEAKIHGIEGAIEEARSRPSDDNALPKLKKVVDGSAYDTRPKRFNTARY</sequence>
<gene>
    <name evidence="3" type="ORF">TWF696_005603</name>
</gene>
<comment type="caution">
    <text evidence="3">The sequence shown here is derived from an EMBL/GenBank/DDBJ whole genome shotgun (WGS) entry which is preliminary data.</text>
</comment>
<protein>
    <submittedName>
        <fullName evidence="3">Uncharacterized protein</fullName>
    </submittedName>
</protein>
<keyword evidence="1" id="KW-0175">Coiled coil</keyword>
<evidence type="ECO:0000313" key="3">
    <source>
        <dbReference type="EMBL" id="KAK6353641.1"/>
    </source>
</evidence>
<evidence type="ECO:0000256" key="2">
    <source>
        <dbReference type="SAM" id="MobiDB-lite"/>
    </source>
</evidence>